<reference evidence="1 2" key="1">
    <citation type="journal article" date="2014" name="Genome Announc.">
        <title>Draft Genome Sequence of Lysobacter capsici AZ78, a Bacterium Antagonistic to Plant-Pathogenic Oomycetes.</title>
        <authorList>
            <person name="Puopolo G."/>
            <person name="Sonego P."/>
            <person name="Engelen K."/>
            <person name="Pertot I."/>
        </authorList>
    </citation>
    <scope>NUCLEOTIDE SEQUENCE [LARGE SCALE GENOMIC DNA]</scope>
    <source>
        <strain evidence="1 2">AZ78</strain>
    </source>
</reference>
<evidence type="ECO:0000313" key="2">
    <source>
        <dbReference type="Proteomes" id="UP000023435"/>
    </source>
</evidence>
<evidence type="ECO:0008006" key="3">
    <source>
        <dbReference type="Google" id="ProtNLM"/>
    </source>
</evidence>
<gene>
    <name evidence="1" type="ORF">AZ78_4900</name>
</gene>
<dbReference type="AlphaFoldDB" id="A0A125TZZ9"/>
<dbReference type="EMBL" id="JAJA02000002">
    <property type="protein sequence ID" value="KWS02233.1"/>
    <property type="molecule type" value="Genomic_DNA"/>
</dbReference>
<proteinExistence type="predicted"/>
<dbReference type="RefSeq" id="WP_036112205.1">
    <property type="nucleotide sequence ID" value="NZ_JAJA02000002.1"/>
</dbReference>
<sequence>MRNDSPIQPYLNLNGDSGVRGYAIGPQAIAVEFADGSVYLYTADSAGAEAIARMHELAREGRGLNTYINRYVRDAYAERLR</sequence>
<evidence type="ECO:0000313" key="1">
    <source>
        <dbReference type="EMBL" id="KWS02233.1"/>
    </source>
</evidence>
<organism evidence="1 2">
    <name type="scientific">Lysobacter capsici AZ78</name>
    <dbReference type="NCBI Taxonomy" id="1444315"/>
    <lineage>
        <taxon>Bacteria</taxon>
        <taxon>Pseudomonadati</taxon>
        <taxon>Pseudomonadota</taxon>
        <taxon>Gammaproteobacteria</taxon>
        <taxon>Lysobacterales</taxon>
        <taxon>Lysobacteraceae</taxon>
        <taxon>Lysobacter</taxon>
    </lineage>
</organism>
<dbReference type="Proteomes" id="UP000023435">
    <property type="component" value="Unassembled WGS sequence"/>
</dbReference>
<name>A0A125TZZ9_9GAMM</name>
<comment type="caution">
    <text evidence="1">The sequence shown here is derived from an EMBL/GenBank/DDBJ whole genome shotgun (WGS) entry which is preliminary data.</text>
</comment>
<accession>A0A125TZZ9</accession>
<dbReference type="OrthoDB" id="7775479at2"/>
<keyword evidence="2" id="KW-1185">Reference proteome</keyword>
<protein>
    <recommendedName>
        <fullName evidence="3">KTSC domain-containing protein</fullName>
    </recommendedName>
</protein>